<evidence type="ECO:0000313" key="2">
    <source>
        <dbReference type="Proteomes" id="UP000036338"/>
    </source>
</evidence>
<organism evidence="1 2">
    <name type="scientific">Burkholderia cepacia</name>
    <name type="common">Pseudomonas cepacia</name>
    <dbReference type="NCBI Taxonomy" id="292"/>
    <lineage>
        <taxon>Bacteria</taxon>
        <taxon>Pseudomonadati</taxon>
        <taxon>Pseudomonadota</taxon>
        <taxon>Betaproteobacteria</taxon>
        <taxon>Burkholderiales</taxon>
        <taxon>Burkholderiaceae</taxon>
        <taxon>Burkholderia</taxon>
        <taxon>Burkholderia cepacia complex</taxon>
    </lineage>
</organism>
<name>A0A0J5WQZ9_BURCE</name>
<accession>A0A0J5WQZ9</accession>
<reference evidence="1 2" key="1">
    <citation type="submission" date="2015-05" db="EMBL/GenBank/DDBJ databases">
        <title>Draft genome of Burkholderia cepacia LK29.</title>
        <authorList>
            <person name="Chan X.Y."/>
        </authorList>
    </citation>
    <scope>NUCLEOTIDE SEQUENCE [LARGE SCALE GENOMIC DNA]</scope>
    <source>
        <strain evidence="1 2">LK29</strain>
    </source>
</reference>
<evidence type="ECO:0000313" key="1">
    <source>
        <dbReference type="EMBL" id="KML51841.1"/>
    </source>
</evidence>
<dbReference type="PATRIC" id="fig|292.27.peg.5426"/>
<proteinExistence type="predicted"/>
<dbReference type="AlphaFoldDB" id="A0A0J5WQZ9"/>
<gene>
    <name evidence="1" type="ORF">VL15_25280</name>
</gene>
<protein>
    <submittedName>
        <fullName evidence="1">Prevent-host-death protein</fullName>
    </submittedName>
</protein>
<sequence>MKTATFPSVQVEPELLAAAEHALCDGETLSSFVEQSIRESIERRRLQSEFIARGIASRDKATRTDQYVASSDVLARLQRRLDAMRVRQRQAR</sequence>
<dbReference type="EMBL" id="LDWR01000045">
    <property type="protein sequence ID" value="KML51841.1"/>
    <property type="molecule type" value="Genomic_DNA"/>
</dbReference>
<dbReference type="Proteomes" id="UP000036338">
    <property type="component" value="Unassembled WGS sequence"/>
</dbReference>
<dbReference type="RefSeq" id="WP_048249229.1">
    <property type="nucleotide sequence ID" value="NZ_LDWR01000045.1"/>
</dbReference>
<comment type="caution">
    <text evidence="1">The sequence shown here is derived from an EMBL/GenBank/DDBJ whole genome shotgun (WGS) entry which is preliminary data.</text>
</comment>
<dbReference type="NCBIfam" id="NF041551">
    <property type="entry name" value="YlcI_YnfO_N"/>
    <property type="match status" value="1"/>
</dbReference>